<keyword evidence="2" id="KW-1185">Reference proteome</keyword>
<proteinExistence type="predicted"/>
<organism evidence="1 2">
    <name type="scientific">Methylotenera versatilis (strain 301)</name>
    <dbReference type="NCBI Taxonomy" id="666681"/>
    <lineage>
        <taxon>Bacteria</taxon>
        <taxon>Pseudomonadati</taxon>
        <taxon>Pseudomonadota</taxon>
        <taxon>Betaproteobacteria</taxon>
        <taxon>Nitrosomonadales</taxon>
        <taxon>Methylophilaceae</taxon>
        <taxon>Methylotenera</taxon>
    </lineage>
</organism>
<dbReference type="OrthoDB" id="8533924at2"/>
<gene>
    <name evidence="1" type="ordered locus">M301_1198</name>
</gene>
<dbReference type="Proteomes" id="UP000000383">
    <property type="component" value="Chromosome"/>
</dbReference>
<reference evidence="1 2" key="2">
    <citation type="journal article" date="2011" name="J. Bacteriol.">
        <title>Genomes of three methylotrophs from a single niche uncover genetic and metabolic divergence of Methylophilaceae.</title>
        <authorList>
            <person name="Lapidus A."/>
            <person name="Clum A."/>
            <person name="Labutti K."/>
            <person name="Kaluzhnaya M.G."/>
            <person name="Lim S."/>
            <person name="Beck D.A."/>
            <person name="Glavina Del Rio T."/>
            <person name="Nolan M."/>
            <person name="Mavromatis K."/>
            <person name="Huntemann M."/>
            <person name="Lucas S."/>
            <person name="Lidstrom M.E."/>
            <person name="Ivanova N."/>
            <person name="Chistoserdova L."/>
        </authorList>
    </citation>
    <scope>NUCLEOTIDE SEQUENCE [LARGE SCALE GENOMIC DNA]</scope>
    <source>
        <strain evidence="1 2">301</strain>
    </source>
</reference>
<reference evidence="2" key="1">
    <citation type="submission" date="2010-05" db="EMBL/GenBank/DDBJ databases">
        <title>Complete sequence of Methylotenera sp. 301.</title>
        <authorList>
            <person name="Lucas S."/>
            <person name="Copeland A."/>
            <person name="Lapidus A."/>
            <person name="Cheng J.-F."/>
            <person name="Bruce D."/>
            <person name="Goodwin L."/>
            <person name="Pitluck S."/>
            <person name="Clum A."/>
            <person name="Land M."/>
            <person name="Hauser L."/>
            <person name="Kyrpides N."/>
            <person name="Ivanova N."/>
            <person name="Chistoservova L."/>
            <person name="Kalyuzhnaya M."/>
            <person name="Woyke T."/>
        </authorList>
    </citation>
    <scope>NUCLEOTIDE SEQUENCE [LARGE SCALE GENOMIC DNA]</scope>
    <source>
        <strain evidence="2">301</strain>
    </source>
</reference>
<dbReference type="HOGENOM" id="CLU_1271074_0_0_4"/>
<dbReference type="AlphaFoldDB" id="D7DHP7"/>
<dbReference type="EMBL" id="CP002056">
    <property type="protein sequence ID" value="ADI29582.1"/>
    <property type="molecule type" value="Genomic_DNA"/>
</dbReference>
<evidence type="ECO:0000313" key="2">
    <source>
        <dbReference type="Proteomes" id="UP000000383"/>
    </source>
</evidence>
<protein>
    <submittedName>
        <fullName evidence="1">Uncharacterized protein</fullName>
    </submittedName>
</protein>
<accession>D7DHP7</accession>
<dbReference type="eggNOG" id="ENOG5033EWW">
    <property type="taxonomic scope" value="Bacteria"/>
</dbReference>
<dbReference type="KEGG" id="meh:M301_1198"/>
<sequence>MVNSREHVALSAYLNLLERKGFTKAELRQREVIILKLIPWIESIHCDGNAFRDAVDQLFKNLDKSLWFSYLPVIREFFSFWIDDIKAIVAMNQDNAFGANLIKWRPGETELKDLWGSLDKHTLTKLEMQPLEEYEKVLRGNGVEDFVISACKKLAKLLLILLRNAPHKQPVAYRHALDANLTLFSSNEAYKVTLKVGREFYYFWKNGVHVIDSPQPTLAYAA</sequence>
<evidence type="ECO:0000313" key="1">
    <source>
        <dbReference type="EMBL" id="ADI29582.1"/>
    </source>
</evidence>
<name>D7DHP7_METV0</name>